<organism evidence="1">
    <name type="scientific">marine sediment metagenome</name>
    <dbReference type="NCBI Taxonomy" id="412755"/>
    <lineage>
        <taxon>unclassified sequences</taxon>
        <taxon>metagenomes</taxon>
        <taxon>ecological metagenomes</taxon>
    </lineage>
</organism>
<dbReference type="InterPro" id="IPR027417">
    <property type="entry name" value="P-loop_NTPase"/>
</dbReference>
<accession>X0Y2I8</accession>
<proteinExistence type="predicted"/>
<feature type="non-terminal residue" evidence="1">
    <location>
        <position position="136"/>
    </location>
</feature>
<dbReference type="AlphaFoldDB" id="X0Y2I8"/>
<sequence>MPRDLRRALLTVSQGRPLAHSFIGSTWAELEPILGPITWAWKPWLPIGFLAGLLADQAMGKSILLLRIAACYLRGDPWPDETPFDGDTGQVLWCEAESSQGLNWDRARRWGLPADDILSPLPDPLDDVMLDDPRHV</sequence>
<evidence type="ECO:0000313" key="1">
    <source>
        <dbReference type="EMBL" id="GAG31121.1"/>
    </source>
</evidence>
<comment type="caution">
    <text evidence="1">The sequence shown here is derived from an EMBL/GenBank/DDBJ whole genome shotgun (WGS) entry which is preliminary data.</text>
</comment>
<protein>
    <submittedName>
        <fullName evidence="1">Uncharacterized protein</fullName>
    </submittedName>
</protein>
<reference evidence="1" key="1">
    <citation type="journal article" date="2014" name="Front. Microbiol.">
        <title>High frequency of phylogenetically diverse reductive dehalogenase-homologous genes in deep subseafloor sedimentary metagenomes.</title>
        <authorList>
            <person name="Kawai M."/>
            <person name="Futagami T."/>
            <person name="Toyoda A."/>
            <person name="Takaki Y."/>
            <person name="Nishi S."/>
            <person name="Hori S."/>
            <person name="Arai W."/>
            <person name="Tsubouchi T."/>
            <person name="Morono Y."/>
            <person name="Uchiyama I."/>
            <person name="Ito T."/>
            <person name="Fujiyama A."/>
            <person name="Inagaki F."/>
            <person name="Takami H."/>
        </authorList>
    </citation>
    <scope>NUCLEOTIDE SEQUENCE</scope>
    <source>
        <strain evidence="1">Expedition CK06-06</strain>
    </source>
</reference>
<gene>
    <name evidence="1" type="ORF">S01H1_71943</name>
</gene>
<dbReference type="Pfam" id="PF13481">
    <property type="entry name" value="AAA_25"/>
    <property type="match status" value="1"/>
</dbReference>
<dbReference type="EMBL" id="BARS01047939">
    <property type="protein sequence ID" value="GAG31121.1"/>
    <property type="molecule type" value="Genomic_DNA"/>
</dbReference>
<name>X0Y2I8_9ZZZZ</name>
<dbReference type="Gene3D" id="3.40.50.300">
    <property type="entry name" value="P-loop containing nucleotide triphosphate hydrolases"/>
    <property type="match status" value="1"/>
</dbReference>